<evidence type="ECO:0000256" key="6">
    <source>
        <dbReference type="ARBA" id="ARBA00022847"/>
    </source>
</evidence>
<evidence type="ECO:0000313" key="14">
    <source>
        <dbReference type="Proteomes" id="UP000192596"/>
    </source>
</evidence>
<dbReference type="SMART" id="SM00679">
    <property type="entry name" value="CTNS"/>
    <property type="match status" value="2"/>
</dbReference>
<evidence type="ECO:0000256" key="2">
    <source>
        <dbReference type="ARBA" id="ARBA00006855"/>
    </source>
</evidence>
<comment type="catalytic activity">
    <reaction evidence="10">
        <text>L-cystine(out) + H(+)(out) = L-cystine(in) + H(+)(in)</text>
        <dbReference type="Rhea" id="RHEA:66172"/>
        <dbReference type="ChEBI" id="CHEBI:15378"/>
        <dbReference type="ChEBI" id="CHEBI:35491"/>
    </reaction>
    <physiologicalReaction direction="left-to-right" evidence="10">
        <dbReference type="Rhea" id="RHEA:66173"/>
    </physiologicalReaction>
</comment>
<evidence type="ECO:0000256" key="8">
    <source>
        <dbReference type="ARBA" id="ARBA00023136"/>
    </source>
</evidence>
<dbReference type="Proteomes" id="UP000192596">
    <property type="component" value="Unassembled WGS sequence"/>
</dbReference>
<evidence type="ECO:0008006" key="15">
    <source>
        <dbReference type="Google" id="ProtNLM"/>
    </source>
</evidence>
<evidence type="ECO:0000256" key="4">
    <source>
        <dbReference type="ARBA" id="ARBA00022692"/>
    </source>
</evidence>
<keyword evidence="9" id="KW-0458">Lysosome</keyword>
<keyword evidence="4 12" id="KW-0812">Transmembrane</keyword>
<dbReference type="GO" id="GO:0005774">
    <property type="term" value="C:vacuolar membrane"/>
    <property type="evidence" value="ECO:0007669"/>
    <property type="project" value="TreeGrafter"/>
</dbReference>
<dbReference type="Gene3D" id="1.20.1280.290">
    <property type="match status" value="1"/>
</dbReference>
<feature type="transmembrane region" description="Helical" evidence="12">
    <location>
        <begin position="20"/>
        <end position="38"/>
    </location>
</feature>
<evidence type="ECO:0000256" key="7">
    <source>
        <dbReference type="ARBA" id="ARBA00022989"/>
    </source>
</evidence>
<sequence length="444" mass="47770">MNLSPQHEELARTVSRICGWLYFTAWSLSFYPQPILNFQRRSTKGFLPDFPLLNLVGFSCYTISTGVFLYSPTVRGQYASRHPLSPEPTVRFNDFAFGVHAWIWCVVVYSQFWPRLWGWDYGKGVKRHAGSLTLGILAGCLLGVAITIAFVASSGKGSDQGGSAWAWLDVIYAIQYVKLVLTVWKYVPQVIANYKRESTMGWSIIQQLLDFSGGALSLLQLLIDSAMQADWSGLTGNPVKLGLANISLLFDIIFITQHYVLYGPVDEKGVREEVADAIDIPFFAVESAQASILETDTVNNQTVYVIACATNVASCAVAPNITLTEGPTNAEYSLVNSNGAATVNCNFNDTLTINCNQIQRDSTNGNIDKTSSDLSPTQITFQPVDVTATMTDPATVSTTSTSTTSSTTSSTSSTSAGAVPTAAVGGVWKVGGAVLGGVVAIVAL</sequence>
<reference evidence="14" key="1">
    <citation type="submission" date="2017-03" db="EMBL/GenBank/DDBJ databases">
        <title>Genomes of endolithic fungi from Antarctica.</title>
        <authorList>
            <person name="Coleine C."/>
            <person name="Masonjones S."/>
            <person name="Stajich J.E."/>
        </authorList>
    </citation>
    <scope>NUCLEOTIDE SEQUENCE [LARGE SCALE GENOMIC DNA]</scope>
    <source>
        <strain evidence="14">CCFEE 5527</strain>
    </source>
</reference>
<gene>
    <name evidence="13" type="ORF">B0A48_06519</name>
</gene>
<feature type="region of interest" description="Disordered" evidence="11">
    <location>
        <begin position="394"/>
        <end position="418"/>
    </location>
</feature>
<dbReference type="GO" id="GO:0000324">
    <property type="term" value="C:fungal-type vacuole"/>
    <property type="evidence" value="ECO:0007669"/>
    <property type="project" value="TreeGrafter"/>
</dbReference>
<dbReference type="InParanoid" id="A0A1V8TBB3"/>
<dbReference type="FunFam" id="1.20.1280.290:FF:000016">
    <property type="entry name" value="Cystinosin homolog"/>
    <property type="match status" value="1"/>
</dbReference>
<name>A0A1V8TBB3_9PEZI</name>
<organism evidence="13 14">
    <name type="scientific">Cryoendolithus antarcticus</name>
    <dbReference type="NCBI Taxonomy" id="1507870"/>
    <lineage>
        <taxon>Eukaryota</taxon>
        <taxon>Fungi</taxon>
        <taxon>Dikarya</taxon>
        <taxon>Ascomycota</taxon>
        <taxon>Pezizomycotina</taxon>
        <taxon>Dothideomycetes</taxon>
        <taxon>Dothideomycetidae</taxon>
        <taxon>Cladosporiales</taxon>
        <taxon>Cladosporiaceae</taxon>
        <taxon>Cryoendolithus</taxon>
    </lineage>
</organism>
<accession>A0A1V8TBB3</accession>
<dbReference type="OrthoDB" id="75720at2759"/>
<dbReference type="GO" id="GO:0015184">
    <property type="term" value="F:L-cystine transmembrane transporter activity"/>
    <property type="evidence" value="ECO:0007669"/>
    <property type="project" value="TreeGrafter"/>
</dbReference>
<dbReference type="PANTHER" id="PTHR13131">
    <property type="entry name" value="CYSTINOSIN"/>
    <property type="match status" value="1"/>
</dbReference>
<keyword evidence="3" id="KW-0813">Transport</keyword>
<dbReference type="FunCoup" id="A0A1V8TBB3">
    <property type="interactions" value="391"/>
</dbReference>
<feature type="transmembrane region" description="Helical" evidence="12">
    <location>
        <begin position="50"/>
        <end position="70"/>
    </location>
</feature>
<dbReference type="EMBL" id="NAJO01000012">
    <property type="protein sequence ID" value="OQO08649.1"/>
    <property type="molecule type" value="Genomic_DNA"/>
</dbReference>
<keyword evidence="8 12" id="KW-0472">Membrane</keyword>
<dbReference type="PANTHER" id="PTHR13131:SF5">
    <property type="entry name" value="CYSTINOSIN"/>
    <property type="match status" value="1"/>
</dbReference>
<evidence type="ECO:0000256" key="5">
    <source>
        <dbReference type="ARBA" id="ARBA00022737"/>
    </source>
</evidence>
<keyword evidence="7 12" id="KW-1133">Transmembrane helix</keyword>
<dbReference type="Pfam" id="PF04193">
    <property type="entry name" value="PQ-loop"/>
    <property type="match status" value="2"/>
</dbReference>
<dbReference type="InterPro" id="IPR006603">
    <property type="entry name" value="PQ-loop_rpt"/>
</dbReference>
<dbReference type="AlphaFoldDB" id="A0A1V8TBB3"/>
<dbReference type="GO" id="GO:0015293">
    <property type="term" value="F:symporter activity"/>
    <property type="evidence" value="ECO:0007669"/>
    <property type="project" value="UniProtKB-KW"/>
</dbReference>
<keyword evidence="6" id="KW-0769">Symport</keyword>
<evidence type="ECO:0000256" key="9">
    <source>
        <dbReference type="ARBA" id="ARBA00023228"/>
    </source>
</evidence>
<comment type="subcellular location">
    <subcellularLocation>
        <location evidence="1">Lysosome membrane</location>
        <topology evidence="1">Multi-pass membrane protein</topology>
    </subcellularLocation>
</comment>
<keyword evidence="14" id="KW-1185">Reference proteome</keyword>
<proteinExistence type="inferred from homology"/>
<evidence type="ECO:0000313" key="13">
    <source>
        <dbReference type="EMBL" id="OQO08649.1"/>
    </source>
</evidence>
<comment type="caution">
    <text evidence="13">The sequence shown here is derived from an EMBL/GenBank/DDBJ whole genome shotgun (WGS) entry which is preliminary data.</text>
</comment>
<dbReference type="InterPro" id="IPR005282">
    <property type="entry name" value="LC_transporter"/>
</dbReference>
<protein>
    <recommendedName>
        <fullName evidence="15">Cystinosin</fullName>
    </recommendedName>
</protein>
<dbReference type="STRING" id="1507870.A0A1V8TBB3"/>
<evidence type="ECO:0000256" key="10">
    <source>
        <dbReference type="ARBA" id="ARBA00048473"/>
    </source>
</evidence>
<evidence type="ECO:0000256" key="11">
    <source>
        <dbReference type="SAM" id="MobiDB-lite"/>
    </source>
</evidence>
<evidence type="ECO:0000256" key="12">
    <source>
        <dbReference type="SAM" id="Phobius"/>
    </source>
</evidence>
<feature type="transmembrane region" description="Helical" evidence="12">
    <location>
        <begin position="164"/>
        <end position="187"/>
    </location>
</feature>
<feature type="transmembrane region" description="Helical" evidence="12">
    <location>
        <begin position="131"/>
        <end position="152"/>
    </location>
</feature>
<keyword evidence="5" id="KW-0677">Repeat</keyword>
<evidence type="ECO:0000256" key="1">
    <source>
        <dbReference type="ARBA" id="ARBA00004155"/>
    </source>
</evidence>
<comment type="similarity">
    <text evidence="2">Belongs to the cystinosin family.</text>
</comment>
<evidence type="ECO:0000256" key="3">
    <source>
        <dbReference type="ARBA" id="ARBA00022448"/>
    </source>
</evidence>